<dbReference type="RefSeq" id="XP_028146160.1">
    <property type="nucleotide sequence ID" value="XM_028290359.1"/>
</dbReference>
<evidence type="ECO:0000256" key="2">
    <source>
        <dbReference type="SAM" id="Phobius"/>
    </source>
</evidence>
<sequence>MVGKSSIIYLAYIFLTLQSPLVNSRINYKVMVEEDIIRIHSKSCTDETAVLPTMCKKDLTYIGDASCTFKELNGTGRFILKDAVVNLTTKSNFTYFYWYIHKKWHFLKISLFNGSCNVWVIEQQLKTSEAKVCLDKLSQNVLNEQFPQKNISNEKERHRDRYRIMVDNENILTHLIPCNDKTTVIPSMCKKDLTYIADDSCPFKELNDISKFTLKDGIVNLRTKSNFTYLYWYMYKKWYFFKTNLFNSSCNVWVIEQQLKSSEVELCLDKLSENQNDEHLPRKNISNKQEIHRDRYKIMVDKENILIHSLSCKHRSTISSVCQKDLKYVGDASCPFKELNDIQTFTLKDDIVHSTTKLNFTYLYWYINKSWYFLKTSLFNSSCNIWVIEQQLKSSEVELCLDQLSENLRDEQFSQKKISNEKDIHRDQYKIMIDKKNILIHSVSCKDKTAVIPSVCKKDLTYIADASCPFKELNDISKFTLKHGFVNSTTKSNFTYFYWYIYKKWYFLTTSLFNSNCNVWVIEQQLKSSEVELCLDKLSENLEQISRDQQVSPKNISNEEEVHRDDANTQESSVSKLIYTNTTAKKNLVSSTSAPSIKETTDKNWLKGVLILTVVTLLFLVLLLICTSNSCLGYDFWKRIVLICWYGSQNYLRRVYTHLWEQQMCLPKRPYVAKGNFPFKIEEHPLSPSQCVLNRDQGNISLPHSSVSVRNLSNTPLPDSTLKNVRCSPVRDPSNTPLQSDSPIISEKCAQCSSTRCLEHARLLPPKISPRNHHTCSQA</sequence>
<keyword evidence="2" id="KW-0812">Transmembrane</keyword>
<dbReference type="RefSeq" id="XP_028146161.1">
    <property type="nucleotide sequence ID" value="XM_028290360.1"/>
</dbReference>
<reference evidence="4 5" key="1">
    <citation type="submission" date="2025-04" db="UniProtKB">
        <authorList>
            <consortium name="RefSeq"/>
        </authorList>
    </citation>
    <scope>IDENTIFICATION</scope>
    <source>
        <tissue evidence="4 5">Whole insect</tissue>
    </source>
</reference>
<feature type="signal peptide" evidence="3">
    <location>
        <begin position="1"/>
        <end position="24"/>
    </location>
</feature>
<evidence type="ECO:0000313" key="7">
    <source>
        <dbReference type="RefSeq" id="XP_028146159.1"/>
    </source>
</evidence>
<evidence type="ECO:0000313" key="10">
    <source>
        <dbReference type="RefSeq" id="XP_028146162.1"/>
    </source>
</evidence>
<organism evidence="4">
    <name type="scientific">Diabrotica virgifera virgifera</name>
    <name type="common">western corn rootworm</name>
    <dbReference type="NCBI Taxonomy" id="50390"/>
    <lineage>
        <taxon>Eukaryota</taxon>
        <taxon>Metazoa</taxon>
        <taxon>Ecdysozoa</taxon>
        <taxon>Arthropoda</taxon>
        <taxon>Hexapoda</taxon>
        <taxon>Insecta</taxon>
        <taxon>Pterygota</taxon>
        <taxon>Neoptera</taxon>
        <taxon>Endopterygota</taxon>
        <taxon>Coleoptera</taxon>
        <taxon>Polyphaga</taxon>
        <taxon>Cucujiformia</taxon>
        <taxon>Chrysomeloidea</taxon>
        <taxon>Chrysomelidae</taxon>
        <taxon>Galerucinae</taxon>
        <taxon>Diabroticina</taxon>
        <taxon>Diabroticites</taxon>
        <taxon>Diabrotica</taxon>
    </lineage>
</organism>
<dbReference type="RefSeq" id="XP_028146156.1">
    <property type="nucleotide sequence ID" value="XM_028290355.1"/>
</dbReference>
<dbReference type="AlphaFoldDB" id="A0A6P7GA83"/>
<evidence type="ECO:0000256" key="3">
    <source>
        <dbReference type="SAM" id="SignalP"/>
    </source>
</evidence>
<feature type="transmembrane region" description="Helical" evidence="2">
    <location>
        <begin position="605"/>
        <end position="626"/>
    </location>
</feature>
<evidence type="ECO:0000313" key="11">
    <source>
        <dbReference type="RefSeq" id="XP_028146163.1"/>
    </source>
</evidence>
<dbReference type="RefSeq" id="XP_028146157.1">
    <property type="nucleotide sequence ID" value="XM_028290356.1"/>
</dbReference>
<gene>
    <name evidence="4 5 6 7 8 9 10 11" type="primary">LOC114339689</name>
</gene>
<evidence type="ECO:0000313" key="9">
    <source>
        <dbReference type="RefSeq" id="XP_028146161.1"/>
    </source>
</evidence>
<feature type="region of interest" description="Disordered" evidence="1">
    <location>
        <begin position="549"/>
        <end position="571"/>
    </location>
</feature>
<accession>A0A6P7GA83</accession>
<protein>
    <submittedName>
        <fullName evidence="4 5">Uncharacterized protein LOC114339689</fullName>
    </submittedName>
</protein>
<proteinExistence type="predicted"/>
<dbReference type="KEGG" id="dvv:114339689"/>
<name>A0A6P7GA83_DIAVI</name>
<feature type="chain" id="PRO_5044651011" evidence="3">
    <location>
        <begin position="25"/>
        <end position="779"/>
    </location>
</feature>
<keyword evidence="2" id="KW-0472">Membrane</keyword>
<evidence type="ECO:0000313" key="5">
    <source>
        <dbReference type="RefSeq" id="XP_028146157.1"/>
    </source>
</evidence>
<evidence type="ECO:0000313" key="6">
    <source>
        <dbReference type="RefSeq" id="XP_028146158.1"/>
    </source>
</evidence>
<dbReference type="RefSeq" id="XP_028146159.1">
    <property type="nucleotide sequence ID" value="XM_028290358.1"/>
</dbReference>
<keyword evidence="2" id="KW-1133">Transmembrane helix</keyword>
<evidence type="ECO:0000256" key="1">
    <source>
        <dbReference type="SAM" id="MobiDB-lite"/>
    </source>
</evidence>
<evidence type="ECO:0000313" key="8">
    <source>
        <dbReference type="RefSeq" id="XP_028146160.1"/>
    </source>
</evidence>
<dbReference type="RefSeq" id="XP_028146158.1">
    <property type="nucleotide sequence ID" value="XM_028290357.1"/>
</dbReference>
<keyword evidence="3" id="KW-0732">Signal</keyword>
<dbReference type="RefSeq" id="XP_028146163.1">
    <property type="nucleotide sequence ID" value="XM_028290362.1"/>
</dbReference>
<dbReference type="RefSeq" id="XP_028146162.1">
    <property type="nucleotide sequence ID" value="XM_028290361.1"/>
</dbReference>
<evidence type="ECO:0000313" key="4">
    <source>
        <dbReference type="RefSeq" id="XP_028146156.1"/>
    </source>
</evidence>